<accession>A0AAN7R4B2</accession>
<dbReference type="AlphaFoldDB" id="A0AAN7R4B2"/>
<evidence type="ECO:0000256" key="2">
    <source>
        <dbReference type="ARBA" id="ARBA00022801"/>
    </source>
</evidence>
<dbReference type="GO" id="GO:0000272">
    <property type="term" value="P:polysaccharide catabolic process"/>
    <property type="evidence" value="ECO:0007669"/>
    <property type="project" value="InterPro"/>
</dbReference>
<evidence type="ECO:0000256" key="3">
    <source>
        <dbReference type="ARBA" id="ARBA00023295"/>
    </source>
</evidence>
<dbReference type="InterPro" id="IPR017853">
    <property type="entry name" value="GH"/>
</dbReference>
<reference evidence="7 8" key="1">
    <citation type="journal article" date="2023" name="Hortic Res">
        <title>Pangenome of water caltrop reveals structural variations and asymmetric subgenome divergence after allopolyploidization.</title>
        <authorList>
            <person name="Zhang X."/>
            <person name="Chen Y."/>
            <person name="Wang L."/>
            <person name="Yuan Y."/>
            <person name="Fang M."/>
            <person name="Shi L."/>
            <person name="Lu R."/>
            <person name="Comes H.P."/>
            <person name="Ma Y."/>
            <person name="Chen Y."/>
            <person name="Huang G."/>
            <person name="Zhou Y."/>
            <person name="Zheng Z."/>
            <person name="Qiu Y."/>
        </authorList>
    </citation>
    <scope>NUCLEOTIDE SEQUENCE [LARGE SCALE GENOMIC DNA]</scope>
    <source>
        <strain evidence="7">F231</strain>
    </source>
</reference>
<evidence type="ECO:0000256" key="1">
    <source>
        <dbReference type="ARBA" id="ARBA00005641"/>
    </source>
</evidence>
<evidence type="ECO:0000256" key="5">
    <source>
        <dbReference type="SAM" id="SignalP"/>
    </source>
</evidence>
<dbReference type="Proteomes" id="UP001346149">
    <property type="component" value="Unassembled WGS sequence"/>
</dbReference>
<dbReference type="PANTHER" id="PTHR31263">
    <property type="entry name" value="CELLULASE FAMILY PROTEIN (AFU_ORTHOLOGUE AFUA_5G14560)"/>
    <property type="match status" value="1"/>
</dbReference>
<protein>
    <recommendedName>
        <fullName evidence="6">Glycoside hydrolase family 5 domain-containing protein</fullName>
    </recommendedName>
</protein>
<feature type="chain" id="PRO_5042933624" description="Glycoside hydrolase family 5 domain-containing protein" evidence="5">
    <location>
        <begin position="26"/>
        <end position="540"/>
    </location>
</feature>
<dbReference type="EMBL" id="JAXQNO010000011">
    <property type="protein sequence ID" value="KAK4789242.1"/>
    <property type="molecule type" value="Genomic_DNA"/>
</dbReference>
<comment type="similarity">
    <text evidence="1 4">Belongs to the glycosyl hydrolase 5 (cellulase A) family.</text>
</comment>
<proteinExistence type="inferred from homology"/>
<keyword evidence="8" id="KW-1185">Reference proteome</keyword>
<keyword evidence="5" id="KW-0732">Signal</keyword>
<feature type="domain" description="Glycoside hydrolase family 5" evidence="6">
    <location>
        <begin position="68"/>
        <end position="351"/>
    </location>
</feature>
<evidence type="ECO:0000256" key="4">
    <source>
        <dbReference type="RuleBase" id="RU361153"/>
    </source>
</evidence>
<organism evidence="7 8">
    <name type="scientific">Trapa natans</name>
    <name type="common">Water chestnut</name>
    <dbReference type="NCBI Taxonomy" id="22666"/>
    <lineage>
        <taxon>Eukaryota</taxon>
        <taxon>Viridiplantae</taxon>
        <taxon>Streptophyta</taxon>
        <taxon>Embryophyta</taxon>
        <taxon>Tracheophyta</taxon>
        <taxon>Spermatophyta</taxon>
        <taxon>Magnoliopsida</taxon>
        <taxon>eudicotyledons</taxon>
        <taxon>Gunneridae</taxon>
        <taxon>Pentapetalae</taxon>
        <taxon>rosids</taxon>
        <taxon>malvids</taxon>
        <taxon>Myrtales</taxon>
        <taxon>Lythraceae</taxon>
        <taxon>Trapa</taxon>
    </lineage>
</organism>
<gene>
    <name evidence="7" type="ORF">SAY86_020561</name>
</gene>
<evidence type="ECO:0000313" key="8">
    <source>
        <dbReference type="Proteomes" id="UP001346149"/>
    </source>
</evidence>
<name>A0AAN7R4B2_TRANT</name>
<dbReference type="PANTHER" id="PTHR31263:SF44">
    <property type="entry name" value="OS04G0481200 PROTEIN"/>
    <property type="match status" value="1"/>
</dbReference>
<dbReference type="SUPFAM" id="SSF50370">
    <property type="entry name" value="Ricin B-like lectins"/>
    <property type="match status" value="1"/>
</dbReference>
<feature type="signal peptide" evidence="5">
    <location>
        <begin position="1"/>
        <end position="25"/>
    </location>
</feature>
<dbReference type="SUPFAM" id="SSF51445">
    <property type="entry name" value="(Trans)glycosidases"/>
    <property type="match status" value="1"/>
</dbReference>
<evidence type="ECO:0000259" key="6">
    <source>
        <dbReference type="Pfam" id="PF00150"/>
    </source>
</evidence>
<sequence>MGYLGEISIIVLLCVSMSWIDRAEAVPLPLSTESRWIVDGNGTRVKLACVNWPSHLQPVLAEGLDKLPAQDITGQILGMGFNCVRLTWPLELPMNITLRSLTVTQNFRQLGLEESLNSIEAYNPWVVNLSLMRAFEAMLMVLQHDGLMIVLDNHITTPGWCCNWNDNNGFFGDMYFNASMWIDGLREMATVALRYSNVIGMSLRNELRGPKSNIDDWYKYMQQGAETVHAANPNVLVILSGMNYDSDLSFLHDRPVKVSFSGKLVFEVHWYSFSHGRTAWMDAPLNDVCGRISARVMATAGFLAAGGDFGGYPVFVSEFGVDMRGTDAADNRFLSCFMAAAAEQDWDFAVWGLQGSYYLRQGMKDLDETFGLLDHSWTGFRNSITLKRISSLQRPFRGAGLSQTAVYQVIFHPLTGLCIGHKNRLLGPIRLEFCSLSPRWTYTAQRTLEVMGTQYVLQSSGDFQKPIELMASLPDQASQWVLLSGSKLQLASTALDGSSLCLDVFSNDYVITEKCKCLDSNDPTCDPASQWFRLVDSTMP</sequence>
<dbReference type="InterPro" id="IPR035992">
    <property type="entry name" value="Ricin_B-like_lectins"/>
</dbReference>
<dbReference type="GO" id="GO:0004553">
    <property type="term" value="F:hydrolase activity, hydrolyzing O-glycosyl compounds"/>
    <property type="evidence" value="ECO:0007669"/>
    <property type="project" value="InterPro"/>
</dbReference>
<dbReference type="Pfam" id="PF00150">
    <property type="entry name" value="Cellulase"/>
    <property type="match status" value="1"/>
</dbReference>
<dbReference type="InterPro" id="IPR001547">
    <property type="entry name" value="Glyco_hydro_5"/>
</dbReference>
<keyword evidence="3 4" id="KW-0326">Glycosidase</keyword>
<comment type="caution">
    <text evidence="7">The sequence shown here is derived from an EMBL/GenBank/DDBJ whole genome shotgun (WGS) entry which is preliminary data.</text>
</comment>
<evidence type="ECO:0000313" key="7">
    <source>
        <dbReference type="EMBL" id="KAK4789242.1"/>
    </source>
</evidence>
<dbReference type="Gene3D" id="3.20.20.80">
    <property type="entry name" value="Glycosidases"/>
    <property type="match status" value="1"/>
</dbReference>
<keyword evidence="2 4" id="KW-0378">Hydrolase</keyword>